<evidence type="ECO:0000256" key="2">
    <source>
        <dbReference type="ARBA" id="ARBA00022679"/>
    </source>
</evidence>
<accession>A0A9W9YDJ2</accession>
<dbReference type="CDD" id="cd13118">
    <property type="entry name" value="POLO_box_1"/>
    <property type="match status" value="1"/>
</dbReference>
<dbReference type="PROSITE" id="PS50078">
    <property type="entry name" value="POLO_BOX"/>
    <property type="match status" value="2"/>
</dbReference>
<evidence type="ECO:0000256" key="6">
    <source>
        <dbReference type="ARBA" id="ARBA00022840"/>
    </source>
</evidence>
<keyword evidence="2" id="KW-0808">Transferase</keyword>
<dbReference type="PANTHER" id="PTHR24345:SF0">
    <property type="entry name" value="CELL CYCLE SERINE_THREONINE-PROTEIN KINASE CDC5_MSD2"/>
    <property type="match status" value="1"/>
</dbReference>
<feature type="domain" description="POLO box" evidence="7">
    <location>
        <begin position="69"/>
        <end position="147"/>
    </location>
</feature>
<dbReference type="GO" id="GO:0004674">
    <property type="term" value="F:protein serine/threonine kinase activity"/>
    <property type="evidence" value="ECO:0007669"/>
    <property type="project" value="UniProtKB-KW"/>
</dbReference>
<dbReference type="GO" id="GO:0000776">
    <property type="term" value="C:kinetochore"/>
    <property type="evidence" value="ECO:0007669"/>
    <property type="project" value="TreeGrafter"/>
</dbReference>
<dbReference type="GO" id="GO:0005524">
    <property type="term" value="F:ATP binding"/>
    <property type="evidence" value="ECO:0007669"/>
    <property type="project" value="UniProtKB-KW"/>
</dbReference>
<reference evidence="8" key="1">
    <citation type="submission" date="2023-01" db="EMBL/GenBank/DDBJ databases">
        <title>Genome assembly of the deep-sea coral Lophelia pertusa.</title>
        <authorList>
            <person name="Herrera S."/>
            <person name="Cordes E."/>
        </authorList>
    </citation>
    <scope>NUCLEOTIDE SEQUENCE</scope>
    <source>
        <strain evidence="8">USNM1676648</strain>
        <tissue evidence="8">Polyp</tissue>
    </source>
</reference>
<proteinExistence type="predicted"/>
<dbReference type="GO" id="GO:0005634">
    <property type="term" value="C:nucleus"/>
    <property type="evidence" value="ECO:0007669"/>
    <property type="project" value="TreeGrafter"/>
</dbReference>
<keyword evidence="5" id="KW-0418">Kinase</keyword>
<dbReference type="GO" id="GO:0007052">
    <property type="term" value="P:mitotic spindle organization"/>
    <property type="evidence" value="ECO:0007669"/>
    <property type="project" value="TreeGrafter"/>
</dbReference>
<sequence>MALSRQMKLATDEIQEESPRKRRCIAEEENRLAEIEIVDHVRRGPPVTHQEILRKSGGTQLRDTPKPLLVTKWVDYSNKYGFGAQLSDGSVTVRFNDCSKIALSPGKSTVHYCDQVNNACQCRSSAVPTNLQAKFMLLTYFANYMDKHLLKGGDSKVTTSADQPSFPFVDIWFRTDITMVMYLSNGTMQVNFFNDHTKIVLIPGASDILLIYIDKQREGTSYLMSDISSQGCAPEMVERLRYCRRVLKKVWDLVEEESNC</sequence>
<dbReference type="Proteomes" id="UP001163046">
    <property type="component" value="Unassembled WGS sequence"/>
</dbReference>
<dbReference type="CDD" id="cd13117">
    <property type="entry name" value="POLO_box_2"/>
    <property type="match status" value="1"/>
</dbReference>
<keyword evidence="1" id="KW-0723">Serine/threonine-protein kinase</keyword>
<dbReference type="Pfam" id="PF00659">
    <property type="entry name" value="POLO_box"/>
    <property type="match status" value="2"/>
</dbReference>
<evidence type="ECO:0000256" key="1">
    <source>
        <dbReference type="ARBA" id="ARBA00022527"/>
    </source>
</evidence>
<comment type="caution">
    <text evidence="8">The sequence shown here is derived from an EMBL/GenBank/DDBJ whole genome shotgun (WGS) entry which is preliminary data.</text>
</comment>
<dbReference type="SUPFAM" id="SSF82615">
    <property type="entry name" value="Polo-box domain"/>
    <property type="match status" value="2"/>
</dbReference>
<keyword evidence="3" id="KW-0677">Repeat</keyword>
<evidence type="ECO:0000313" key="8">
    <source>
        <dbReference type="EMBL" id="KAJ7328217.1"/>
    </source>
</evidence>
<keyword evidence="6" id="KW-0067">ATP-binding</keyword>
<dbReference type="PANTHER" id="PTHR24345">
    <property type="entry name" value="SERINE/THREONINE-PROTEIN KINASE PLK"/>
    <property type="match status" value="1"/>
</dbReference>
<evidence type="ECO:0000256" key="3">
    <source>
        <dbReference type="ARBA" id="ARBA00022737"/>
    </source>
</evidence>
<dbReference type="InterPro" id="IPR033701">
    <property type="entry name" value="POLO_box_1"/>
</dbReference>
<protein>
    <recommendedName>
        <fullName evidence="7">POLO box domain-containing protein</fullName>
    </recommendedName>
</protein>
<dbReference type="AlphaFoldDB" id="A0A9W9YDJ2"/>
<name>A0A9W9YDJ2_9CNID</name>
<dbReference type="GO" id="GO:0000922">
    <property type="term" value="C:spindle pole"/>
    <property type="evidence" value="ECO:0007669"/>
    <property type="project" value="TreeGrafter"/>
</dbReference>
<dbReference type="Gene3D" id="3.30.1120.30">
    <property type="entry name" value="POLO box domain"/>
    <property type="match status" value="2"/>
</dbReference>
<dbReference type="GO" id="GO:0005737">
    <property type="term" value="C:cytoplasm"/>
    <property type="evidence" value="ECO:0007669"/>
    <property type="project" value="TreeGrafter"/>
</dbReference>
<dbReference type="InterPro" id="IPR033695">
    <property type="entry name" value="POLO_box_2"/>
</dbReference>
<dbReference type="EMBL" id="MU827797">
    <property type="protein sequence ID" value="KAJ7328217.1"/>
    <property type="molecule type" value="Genomic_DNA"/>
</dbReference>
<dbReference type="InterPro" id="IPR036947">
    <property type="entry name" value="POLO_box_dom_sf"/>
</dbReference>
<dbReference type="OrthoDB" id="408964at2759"/>
<dbReference type="InterPro" id="IPR000959">
    <property type="entry name" value="POLO_box_dom"/>
</dbReference>
<feature type="domain" description="POLO box" evidence="7">
    <location>
        <begin position="168"/>
        <end position="252"/>
    </location>
</feature>
<evidence type="ECO:0000259" key="7">
    <source>
        <dbReference type="PROSITE" id="PS50078"/>
    </source>
</evidence>
<dbReference type="GO" id="GO:0005813">
    <property type="term" value="C:centrosome"/>
    <property type="evidence" value="ECO:0007669"/>
    <property type="project" value="TreeGrafter"/>
</dbReference>
<keyword evidence="9" id="KW-1185">Reference proteome</keyword>
<gene>
    <name evidence="8" type="ORF">OS493_025097</name>
</gene>
<evidence type="ECO:0000256" key="4">
    <source>
        <dbReference type="ARBA" id="ARBA00022741"/>
    </source>
</evidence>
<evidence type="ECO:0000313" key="9">
    <source>
        <dbReference type="Proteomes" id="UP001163046"/>
    </source>
</evidence>
<evidence type="ECO:0000256" key="5">
    <source>
        <dbReference type="ARBA" id="ARBA00022777"/>
    </source>
</evidence>
<keyword evidence="4" id="KW-0547">Nucleotide-binding</keyword>
<organism evidence="8 9">
    <name type="scientific">Desmophyllum pertusum</name>
    <dbReference type="NCBI Taxonomy" id="174260"/>
    <lineage>
        <taxon>Eukaryota</taxon>
        <taxon>Metazoa</taxon>
        <taxon>Cnidaria</taxon>
        <taxon>Anthozoa</taxon>
        <taxon>Hexacorallia</taxon>
        <taxon>Scleractinia</taxon>
        <taxon>Caryophylliina</taxon>
        <taxon>Caryophylliidae</taxon>
        <taxon>Desmophyllum</taxon>
    </lineage>
</organism>